<keyword evidence="3" id="KW-1185">Reference proteome</keyword>
<evidence type="ECO:0000259" key="1">
    <source>
        <dbReference type="Pfam" id="PF14529"/>
    </source>
</evidence>
<keyword evidence="2" id="KW-0548">Nucleotidyltransferase</keyword>
<dbReference type="PANTHER" id="PTHR33273:SF4">
    <property type="entry name" value="ENDONUCLEASE_EXONUCLEASE_PHOSPHATASE DOMAIN-CONTAINING PROTEIN"/>
    <property type="match status" value="1"/>
</dbReference>
<evidence type="ECO:0000313" key="3">
    <source>
        <dbReference type="Proteomes" id="UP000887159"/>
    </source>
</evidence>
<keyword evidence="2" id="KW-0695">RNA-directed DNA polymerase</keyword>
<accession>A0A8X6SHG6</accession>
<dbReference type="InterPro" id="IPR036691">
    <property type="entry name" value="Endo/exonu/phosph_ase_sf"/>
</dbReference>
<dbReference type="Proteomes" id="UP000887159">
    <property type="component" value="Unassembled WGS sequence"/>
</dbReference>
<feature type="domain" description="Endonuclease/exonuclease/phosphatase" evidence="1">
    <location>
        <begin position="86"/>
        <end position="196"/>
    </location>
</feature>
<dbReference type="EMBL" id="BMAU01021282">
    <property type="protein sequence ID" value="GFY08511.1"/>
    <property type="molecule type" value="Genomic_DNA"/>
</dbReference>
<protein>
    <submittedName>
        <fullName evidence="2">RNA-directed DNA polymerase from mobile element jockey</fullName>
    </submittedName>
</protein>
<dbReference type="Gene3D" id="3.60.10.10">
    <property type="entry name" value="Endonuclease/exonuclease/phosphatase"/>
    <property type="match status" value="1"/>
</dbReference>
<keyword evidence="2" id="KW-0808">Transferase</keyword>
<organism evidence="2 3">
    <name type="scientific">Trichonephila clavipes</name>
    <name type="common">Golden silk orbweaver</name>
    <name type="synonym">Nephila clavipes</name>
    <dbReference type="NCBI Taxonomy" id="2585209"/>
    <lineage>
        <taxon>Eukaryota</taxon>
        <taxon>Metazoa</taxon>
        <taxon>Ecdysozoa</taxon>
        <taxon>Arthropoda</taxon>
        <taxon>Chelicerata</taxon>
        <taxon>Arachnida</taxon>
        <taxon>Araneae</taxon>
        <taxon>Araneomorphae</taxon>
        <taxon>Entelegynae</taxon>
        <taxon>Araneoidea</taxon>
        <taxon>Nephilidae</taxon>
        <taxon>Trichonephila</taxon>
    </lineage>
</organism>
<reference evidence="2" key="1">
    <citation type="submission" date="2020-08" db="EMBL/GenBank/DDBJ databases">
        <title>Multicomponent nature underlies the extraordinary mechanical properties of spider dragline silk.</title>
        <authorList>
            <person name="Kono N."/>
            <person name="Nakamura H."/>
            <person name="Mori M."/>
            <person name="Yoshida Y."/>
            <person name="Ohtoshi R."/>
            <person name="Malay A.D."/>
            <person name="Moran D.A.P."/>
            <person name="Tomita M."/>
            <person name="Numata K."/>
            <person name="Arakawa K."/>
        </authorList>
    </citation>
    <scope>NUCLEOTIDE SEQUENCE</scope>
</reference>
<dbReference type="Pfam" id="PF14529">
    <property type="entry name" value="Exo_endo_phos_2"/>
    <property type="match status" value="1"/>
</dbReference>
<dbReference type="AlphaFoldDB" id="A0A8X6SHG6"/>
<dbReference type="SUPFAM" id="SSF56219">
    <property type="entry name" value="DNase I-like"/>
    <property type="match status" value="1"/>
</dbReference>
<dbReference type="InterPro" id="IPR005135">
    <property type="entry name" value="Endo/exonuclease/phosphatase"/>
</dbReference>
<name>A0A8X6SHG6_TRICX</name>
<comment type="caution">
    <text evidence="2">The sequence shown here is derived from an EMBL/GenBank/DDBJ whole genome shotgun (WGS) entry which is preliminary data.</text>
</comment>
<dbReference type="GO" id="GO:0003964">
    <property type="term" value="F:RNA-directed DNA polymerase activity"/>
    <property type="evidence" value="ECO:0007669"/>
    <property type="project" value="UniProtKB-KW"/>
</dbReference>
<dbReference type="PANTHER" id="PTHR33273">
    <property type="entry name" value="DOMAIN-CONTAINING PROTEIN, PUTATIVE-RELATED"/>
    <property type="match status" value="1"/>
</dbReference>
<proteinExistence type="predicted"/>
<sequence length="412" mass="46734">MEFKIFVEKYAPVLILIQETHLRPKYNINIPNYICYRNDRDTGERARGGTLILIRRNFPHYNLPTPPLQHIEATIVVLTPPNFNPISIASVYVPPKSDERLFTLDFEQLLQTNSNCVIFGDLNATHNEWNCLVNSTRGKQLKTFTDTLNLTIAYPSSPTRFGHGTSNTLDIAVINNFNFPFTMDSIPELSSDHNPVFLNFSLTSPIHQDNARAVTTCWSDFRNNLKSSVHLSDFSGIRNPNVLEDKISFLTAAICSAHQQASKPIENKKHSFTPNHIHELIYIKNKAKRFSSGPACSDDQKANLLAITLKDNFTENERPNGDYPIDNTITTTLENFFSHPPPLPITPTDPDEVLNYIKTLSNNKAPEIGQYVRRKQATVMRIHHRWCRRKRRTDGTNHLGASLPVKTGGLCI</sequence>
<gene>
    <name evidence="2" type="primary">jockey pol</name>
    <name evidence="2" type="ORF">TNCV_809441</name>
</gene>
<evidence type="ECO:0000313" key="2">
    <source>
        <dbReference type="EMBL" id="GFY08511.1"/>
    </source>
</evidence>